<dbReference type="Proteomes" id="UP001175000">
    <property type="component" value="Unassembled WGS sequence"/>
</dbReference>
<evidence type="ECO:0000313" key="1">
    <source>
        <dbReference type="EMBL" id="KAK0612136.1"/>
    </source>
</evidence>
<keyword evidence="2" id="KW-1185">Reference proteome</keyword>
<dbReference type="AlphaFoldDB" id="A0AA39T230"/>
<name>A0AA39T230_9PEZI</name>
<evidence type="ECO:0000313" key="2">
    <source>
        <dbReference type="Proteomes" id="UP001175000"/>
    </source>
</evidence>
<proteinExistence type="predicted"/>
<accession>A0AA39T230</accession>
<dbReference type="SUPFAM" id="SSF56059">
    <property type="entry name" value="Glutathione synthetase ATP-binding domain-like"/>
    <property type="match status" value="1"/>
</dbReference>
<dbReference type="EMBL" id="JAULSU010000007">
    <property type="protein sequence ID" value="KAK0612136.1"/>
    <property type="molecule type" value="Genomic_DNA"/>
</dbReference>
<sequence>MKPTTTQPLQQIHAVLGPAAYALTESTEAATCRQEQDMYEGRLLSLCPAEVWHNGSSANGCARPILIGKHHQQQLEELHEALTLAITDIVQRWWTDDAAQFPRRMPLLEEEEDLLRWMEGQVPHNLPVFRNVLGSWRPDFLVEQGPKGELYPSAETFCLTEINARFCFNGFMHEAYGQQGLLNLGIEERGLYGATDPAKIIGGLCTLFRLDRPLHLLKGAERGIDIHMFVDFLERRLGMLPRIIAPEDLRLVADDEAPMGYKLCCLAPMQKCAPDSSAPTGLTSVSGEMVEEIHQLGLELHQWELLALPKDALRAISLRCFNDLRTILLVHDKRMLGIIREELDSLVSRSVLSETQADMLRHGIAETFLPGSSEVLELLQLSMEFPSLRADYLLKPIRGGKGAGIIFGDEVGASEWIAHLEQLEHAKLVPGRPTCVVQRQVKQCLYDVVLEASGKRARYPLVGTYHVAHGNLLGLGTWRSSPGRICAVSNGGSWICSVLLHD</sequence>
<reference evidence="1" key="1">
    <citation type="submission" date="2023-06" db="EMBL/GenBank/DDBJ databases">
        <title>Genome-scale phylogeny and comparative genomics of the fungal order Sordariales.</title>
        <authorList>
            <consortium name="Lawrence Berkeley National Laboratory"/>
            <person name="Hensen N."/>
            <person name="Bonometti L."/>
            <person name="Westerberg I."/>
            <person name="Brannstrom I.O."/>
            <person name="Guillou S."/>
            <person name="Cros-Aarteil S."/>
            <person name="Calhoun S."/>
            <person name="Haridas S."/>
            <person name="Kuo A."/>
            <person name="Mondo S."/>
            <person name="Pangilinan J."/>
            <person name="Riley R."/>
            <person name="Labutti K."/>
            <person name="Andreopoulos B."/>
            <person name="Lipzen A."/>
            <person name="Chen C."/>
            <person name="Yanf M."/>
            <person name="Daum C."/>
            <person name="Ng V."/>
            <person name="Clum A."/>
            <person name="Steindorff A."/>
            <person name="Ohm R."/>
            <person name="Martin F."/>
            <person name="Silar P."/>
            <person name="Natvig D."/>
            <person name="Lalanne C."/>
            <person name="Gautier V."/>
            <person name="Ament-Velasquez S.L."/>
            <person name="Kruys A."/>
            <person name="Hutchinson M.I."/>
            <person name="Powell A.J."/>
            <person name="Barry K."/>
            <person name="Miller A.N."/>
            <person name="Grigoriev I.V."/>
            <person name="Debuchy R."/>
            <person name="Gladieux P."/>
            <person name="Thoren M.H."/>
            <person name="Johannesson H."/>
        </authorList>
    </citation>
    <scope>NUCLEOTIDE SEQUENCE</scope>
    <source>
        <strain evidence="1">CBS 606.72</strain>
    </source>
</reference>
<gene>
    <name evidence="1" type="ORF">B0T14DRAFT_571966</name>
</gene>
<organism evidence="1 2">
    <name type="scientific">Immersiella caudata</name>
    <dbReference type="NCBI Taxonomy" id="314043"/>
    <lineage>
        <taxon>Eukaryota</taxon>
        <taxon>Fungi</taxon>
        <taxon>Dikarya</taxon>
        <taxon>Ascomycota</taxon>
        <taxon>Pezizomycotina</taxon>
        <taxon>Sordariomycetes</taxon>
        <taxon>Sordariomycetidae</taxon>
        <taxon>Sordariales</taxon>
        <taxon>Lasiosphaeriaceae</taxon>
        <taxon>Immersiella</taxon>
    </lineage>
</organism>
<protein>
    <submittedName>
        <fullName evidence="1">Uncharacterized protein</fullName>
    </submittedName>
</protein>
<comment type="caution">
    <text evidence="1">The sequence shown here is derived from an EMBL/GenBank/DDBJ whole genome shotgun (WGS) entry which is preliminary data.</text>
</comment>